<protein>
    <submittedName>
        <fullName evidence="1">5-methylcytosine-specific restriction enzyme subunit McrC</fullName>
    </submittedName>
</protein>
<dbReference type="PIRSF" id="PIRSF003109">
    <property type="entry name" value="McrC"/>
    <property type="match status" value="1"/>
</dbReference>
<sequence length="345" mass="40685">MIPIQNIYYMLSYAFQVLNEQGYKNIATEQFTNTAELMAAILEKGITIQLKRGPGKEYIPQTEALSSLRGKIDIADSIKTQSILRKQLICTYDEFSVNSIMNRIIKSTVELLLCSNISKLRKKNLRKLMVYFSEVDFIDLYTVNWNIQYNRNNQTYRMLISICYLVVKGLLQTQSNGSTKLMDFLDEQRMCRLYEKFVLEYYRREFKNRITANASQIPWQLDNDENSMLPVMQSDIMLRRDDRVLIIDAKYYEHSMQVQFNKHTLHSANLYQIFTYVKNKEYELREKKHTVSGMLLYAKTDEEIYPDNVYQMSGNRITVRTLDLNLPFTEIAEQLNTIAKLHFSL</sequence>
<dbReference type="Proteomes" id="UP000095662">
    <property type="component" value="Unassembled WGS sequence"/>
</dbReference>
<dbReference type="NCBIfam" id="NF007277">
    <property type="entry name" value="PRK09736.1"/>
    <property type="match status" value="1"/>
</dbReference>
<dbReference type="PANTHER" id="PTHR38733">
    <property type="entry name" value="PROTEIN MCRC"/>
    <property type="match status" value="1"/>
</dbReference>
<accession>A0A174ZK41</accession>
<dbReference type="STRING" id="39492.ERS852540_00904"/>
<evidence type="ECO:0000313" key="1">
    <source>
        <dbReference type="EMBL" id="CUQ84516.1"/>
    </source>
</evidence>
<dbReference type="GO" id="GO:0009307">
    <property type="term" value="P:DNA restriction-modification system"/>
    <property type="evidence" value="ECO:0007669"/>
    <property type="project" value="InterPro"/>
</dbReference>
<dbReference type="InterPro" id="IPR019292">
    <property type="entry name" value="McrC"/>
</dbReference>
<proteinExistence type="predicted"/>
<dbReference type="AlphaFoldDB" id="A0A174ZK41"/>
<name>A0A174ZK41_9FIRM</name>
<organism evidence="1 2">
    <name type="scientific">[Eubacterium] siraeum</name>
    <dbReference type="NCBI Taxonomy" id="39492"/>
    <lineage>
        <taxon>Bacteria</taxon>
        <taxon>Bacillati</taxon>
        <taxon>Bacillota</taxon>
        <taxon>Clostridia</taxon>
        <taxon>Eubacteriales</taxon>
        <taxon>Oscillospiraceae</taxon>
        <taxon>Oscillospiraceae incertae sedis</taxon>
    </lineage>
</organism>
<dbReference type="OrthoDB" id="9786961at2"/>
<dbReference type="Pfam" id="PF10117">
    <property type="entry name" value="McrBC"/>
    <property type="match status" value="1"/>
</dbReference>
<dbReference type="EMBL" id="CZBY01000005">
    <property type="protein sequence ID" value="CUQ84516.1"/>
    <property type="molecule type" value="Genomic_DNA"/>
</dbReference>
<evidence type="ECO:0000313" key="2">
    <source>
        <dbReference type="Proteomes" id="UP000095662"/>
    </source>
</evidence>
<dbReference type="InterPro" id="IPR014407">
    <property type="entry name" value="McrC_bac"/>
</dbReference>
<reference evidence="1 2" key="1">
    <citation type="submission" date="2015-09" db="EMBL/GenBank/DDBJ databases">
        <authorList>
            <consortium name="Pathogen Informatics"/>
        </authorList>
    </citation>
    <scope>NUCLEOTIDE SEQUENCE [LARGE SCALE GENOMIC DNA]</scope>
    <source>
        <strain evidence="1 2">2789STDY5834928</strain>
    </source>
</reference>
<dbReference type="PANTHER" id="PTHR38733:SF1">
    <property type="entry name" value="TYPE IV METHYL-DIRECTED RESTRICTION ENZYME ECOKMCRBC"/>
    <property type="match status" value="1"/>
</dbReference>
<gene>
    <name evidence="1" type="primary">mcrC</name>
    <name evidence="1" type="ORF">ERS852540_00904</name>
</gene>